<dbReference type="AlphaFoldDB" id="A0AAD6VHE7"/>
<keyword evidence="2" id="KW-1185">Reference proteome</keyword>
<organism evidence="1 2">
    <name type="scientific">Mycena pura</name>
    <dbReference type="NCBI Taxonomy" id="153505"/>
    <lineage>
        <taxon>Eukaryota</taxon>
        <taxon>Fungi</taxon>
        <taxon>Dikarya</taxon>
        <taxon>Basidiomycota</taxon>
        <taxon>Agaricomycotina</taxon>
        <taxon>Agaricomycetes</taxon>
        <taxon>Agaricomycetidae</taxon>
        <taxon>Agaricales</taxon>
        <taxon>Marasmiineae</taxon>
        <taxon>Mycenaceae</taxon>
        <taxon>Mycena</taxon>
    </lineage>
</organism>
<evidence type="ECO:0000313" key="1">
    <source>
        <dbReference type="EMBL" id="KAJ7207165.1"/>
    </source>
</evidence>
<gene>
    <name evidence="1" type="ORF">GGX14DRAFT_366587</name>
</gene>
<proteinExistence type="predicted"/>
<protein>
    <submittedName>
        <fullName evidence="1">Uncharacterized protein</fullName>
    </submittedName>
</protein>
<comment type="caution">
    <text evidence="1">The sequence shown here is derived from an EMBL/GenBank/DDBJ whole genome shotgun (WGS) entry which is preliminary data.</text>
</comment>
<name>A0AAD6VHE7_9AGAR</name>
<evidence type="ECO:0000313" key="2">
    <source>
        <dbReference type="Proteomes" id="UP001219525"/>
    </source>
</evidence>
<dbReference type="Proteomes" id="UP001219525">
    <property type="component" value="Unassembled WGS sequence"/>
</dbReference>
<accession>A0AAD6VHE7</accession>
<sequence>MCRWRHVRNIYLRCGHAENLPSTEIKCESARCKFSPNHPEHCVRPHCKSTCKEHHLFPEHYNPNIDAFCSVCTRVMGGRRRRLC</sequence>
<dbReference type="EMBL" id="JARJCW010000037">
    <property type="protein sequence ID" value="KAJ7207165.1"/>
    <property type="molecule type" value="Genomic_DNA"/>
</dbReference>
<reference evidence="1" key="1">
    <citation type="submission" date="2023-03" db="EMBL/GenBank/DDBJ databases">
        <title>Massive genome expansion in bonnet fungi (Mycena s.s.) driven by repeated elements and novel gene families across ecological guilds.</title>
        <authorList>
            <consortium name="Lawrence Berkeley National Laboratory"/>
            <person name="Harder C.B."/>
            <person name="Miyauchi S."/>
            <person name="Viragh M."/>
            <person name="Kuo A."/>
            <person name="Thoen E."/>
            <person name="Andreopoulos B."/>
            <person name="Lu D."/>
            <person name="Skrede I."/>
            <person name="Drula E."/>
            <person name="Henrissat B."/>
            <person name="Morin E."/>
            <person name="Kohler A."/>
            <person name="Barry K."/>
            <person name="LaButti K."/>
            <person name="Morin E."/>
            <person name="Salamov A."/>
            <person name="Lipzen A."/>
            <person name="Mereny Z."/>
            <person name="Hegedus B."/>
            <person name="Baldrian P."/>
            <person name="Stursova M."/>
            <person name="Weitz H."/>
            <person name="Taylor A."/>
            <person name="Grigoriev I.V."/>
            <person name="Nagy L.G."/>
            <person name="Martin F."/>
            <person name="Kauserud H."/>
        </authorList>
    </citation>
    <scope>NUCLEOTIDE SEQUENCE</scope>
    <source>
        <strain evidence="1">9144</strain>
    </source>
</reference>